<dbReference type="OMA" id="VENHIHI"/>
<dbReference type="InterPro" id="IPR005874">
    <property type="entry name" value="SUI1_euk"/>
</dbReference>
<dbReference type="PIRSF" id="PIRSF004499">
    <property type="entry name" value="SUI1_euk"/>
    <property type="match status" value="1"/>
</dbReference>
<dbReference type="PANTHER" id="PTHR10388">
    <property type="entry name" value="EUKARYOTIC TRANSLATION INITIATION FACTOR SUI1"/>
    <property type="match status" value="1"/>
</dbReference>
<dbReference type="SUPFAM" id="SSF55159">
    <property type="entry name" value="eIF1-like"/>
    <property type="match status" value="1"/>
</dbReference>
<comment type="similarity">
    <text evidence="1">Belongs to the SUI1 family.</text>
</comment>
<dbReference type="InterPro" id="IPR036877">
    <property type="entry name" value="SUI1_dom_sf"/>
</dbReference>
<accession>L8GHP9</accession>
<dbReference type="CDD" id="cd11566">
    <property type="entry name" value="eIF1_SUI1"/>
    <property type="match status" value="1"/>
</dbReference>
<gene>
    <name evidence="4" type="ORF">ACA1_374520</name>
</gene>
<dbReference type="OrthoDB" id="10248435at2759"/>
<evidence type="ECO:0000313" key="5">
    <source>
        <dbReference type="Proteomes" id="UP000011083"/>
    </source>
</evidence>
<reference evidence="4 5" key="1">
    <citation type="journal article" date="2013" name="Genome Biol.">
        <title>Genome of Acanthamoeba castellanii highlights extensive lateral gene transfer and early evolution of tyrosine kinase signaling.</title>
        <authorList>
            <person name="Clarke M."/>
            <person name="Lohan A.J."/>
            <person name="Liu B."/>
            <person name="Lagkouvardos I."/>
            <person name="Roy S."/>
            <person name="Zafar N."/>
            <person name="Bertelli C."/>
            <person name="Schilde C."/>
            <person name="Kianianmomeni A."/>
            <person name="Burglin T.R."/>
            <person name="Frech C."/>
            <person name="Turcotte B."/>
            <person name="Kopec K.O."/>
            <person name="Synnott J.M."/>
            <person name="Choo C."/>
            <person name="Paponov I."/>
            <person name="Finkler A."/>
            <person name="Soon Heng Tan C."/>
            <person name="Hutchins A.P."/>
            <person name="Weinmeier T."/>
            <person name="Rattei T."/>
            <person name="Chu J.S."/>
            <person name="Gimenez G."/>
            <person name="Irimia M."/>
            <person name="Rigden D.J."/>
            <person name="Fitzpatrick D.A."/>
            <person name="Lorenzo-Morales J."/>
            <person name="Bateman A."/>
            <person name="Chiu C.H."/>
            <person name="Tang P."/>
            <person name="Hegemann P."/>
            <person name="Fromm H."/>
            <person name="Raoult D."/>
            <person name="Greub G."/>
            <person name="Miranda-Saavedra D."/>
            <person name="Chen N."/>
            <person name="Nash P."/>
            <person name="Ginger M.L."/>
            <person name="Horn M."/>
            <person name="Schaap P."/>
            <person name="Caler L."/>
            <person name="Loftus B."/>
        </authorList>
    </citation>
    <scope>NUCLEOTIDE SEQUENCE [LARGE SCALE GENOMIC DNA]</scope>
    <source>
        <strain evidence="4 5">Neff</strain>
    </source>
</reference>
<keyword evidence="2" id="KW-0648">Protein biosynthesis</keyword>
<evidence type="ECO:0000313" key="4">
    <source>
        <dbReference type="EMBL" id="ELR12384.1"/>
    </source>
</evidence>
<evidence type="ECO:0000256" key="1">
    <source>
        <dbReference type="ARBA" id="ARBA00005422"/>
    </source>
</evidence>
<sequence length="110" mass="12289">MTDILNLGGRFDPEAELKSEGKGGEESYVHLRIQKRNGKKSVTTIQGIPKKHIEKVLKALRKQLCCNGTVIESEEYGQVIQLQGDQREKVKEFIIGKGIVSQNAIKVHGF</sequence>
<protein>
    <submittedName>
        <fullName evidence="4">Protein translation factor, putative</fullName>
    </submittedName>
</protein>
<feature type="domain" description="SUI1" evidence="3">
    <location>
        <begin position="29"/>
        <end position="98"/>
    </location>
</feature>
<keyword evidence="5" id="KW-1185">Reference proteome</keyword>
<name>L8GHP9_ACACF</name>
<organism evidence="4 5">
    <name type="scientific">Acanthamoeba castellanii (strain ATCC 30010 / Neff)</name>
    <dbReference type="NCBI Taxonomy" id="1257118"/>
    <lineage>
        <taxon>Eukaryota</taxon>
        <taxon>Amoebozoa</taxon>
        <taxon>Discosea</taxon>
        <taxon>Longamoebia</taxon>
        <taxon>Centramoebida</taxon>
        <taxon>Acanthamoebidae</taxon>
        <taxon>Acanthamoeba</taxon>
    </lineage>
</organism>
<dbReference type="VEuPathDB" id="AmoebaDB:ACA1_374520"/>
<dbReference type="PROSITE" id="PS50296">
    <property type="entry name" value="SUI1"/>
    <property type="match status" value="1"/>
</dbReference>
<evidence type="ECO:0000259" key="3">
    <source>
        <dbReference type="PROSITE" id="PS50296"/>
    </source>
</evidence>
<dbReference type="GO" id="GO:0003743">
    <property type="term" value="F:translation initiation factor activity"/>
    <property type="evidence" value="ECO:0007669"/>
    <property type="project" value="InterPro"/>
</dbReference>
<dbReference type="RefSeq" id="XP_004334397.1">
    <property type="nucleotide sequence ID" value="XM_004334349.1"/>
</dbReference>
<evidence type="ECO:0000256" key="2">
    <source>
        <dbReference type="ARBA" id="ARBA00022917"/>
    </source>
</evidence>
<dbReference type="GeneID" id="14912764"/>
<dbReference type="Gene3D" id="3.30.780.10">
    <property type="entry name" value="SUI1-like domain"/>
    <property type="match status" value="1"/>
</dbReference>
<proteinExistence type="inferred from homology"/>
<dbReference type="Pfam" id="PF01253">
    <property type="entry name" value="SUI1"/>
    <property type="match status" value="1"/>
</dbReference>
<dbReference type="InterPro" id="IPR001950">
    <property type="entry name" value="SUI1"/>
</dbReference>
<dbReference type="AlphaFoldDB" id="L8GHP9"/>
<dbReference type="Proteomes" id="UP000011083">
    <property type="component" value="Unassembled WGS sequence"/>
</dbReference>
<dbReference type="STRING" id="1257118.L8GHP9"/>
<dbReference type="EMBL" id="KB008119">
    <property type="protein sequence ID" value="ELR12384.1"/>
    <property type="molecule type" value="Genomic_DNA"/>
</dbReference>
<dbReference type="KEGG" id="acan:ACA1_374520"/>